<evidence type="ECO:0000313" key="1">
    <source>
        <dbReference type="EMBL" id="MBW8482627.1"/>
    </source>
</evidence>
<dbReference type="EMBL" id="JAIBOA010000005">
    <property type="protein sequence ID" value="MBW8482627.1"/>
    <property type="molecule type" value="Genomic_DNA"/>
</dbReference>
<evidence type="ECO:0008006" key="3">
    <source>
        <dbReference type="Google" id="ProtNLM"/>
    </source>
</evidence>
<reference evidence="1 2" key="1">
    <citation type="submission" date="2021-07" db="EMBL/GenBank/DDBJ databases">
        <title>Actinomadura sp. PM05-2 isolated from lichen.</title>
        <authorList>
            <person name="Somphong A."/>
            <person name="Phongsopitanun W."/>
            <person name="Tanasupawat S."/>
            <person name="Peongsungnone V."/>
        </authorList>
    </citation>
    <scope>NUCLEOTIDE SEQUENCE [LARGE SCALE GENOMIC DNA]</scope>
    <source>
        <strain evidence="1 2">PM05-2</strain>
    </source>
</reference>
<gene>
    <name evidence="1" type="ORF">K1Y72_09640</name>
</gene>
<dbReference type="RefSeq" id="WP_220165304.1">
    <property type="nucleotide sequence ID" value="NZ_JAIBOA010000005.1"/>
</dbReference>
<organism evidence="1 2">
    <name type="scientific">Actinomadura parmotrematis</name>
    <dbReference type="NCBI Taxonomy" id="2864039"/>
    <lineage>
        <taxon>Bacteria</taxon>
        <taxon>Bacillati</taxon>
        <taxon>Actinomycetota</taxon>
        <taxon>Actinomycetes</taxon>
        <taxon>Streptosporangiales</taxon>
        <taxon>Thermomonosporaceae</taxon>
        <taxon>Actinomadura</taxon>
    </lineage>
</organism>
<protein>
    <recommendedName>
        <fullName evidence="3">TRAM domain-containing protein</fullName>
    </recommendedName>
</protein>
<keyword evidence="2" id="KW-1185">Reference proteome</keyword>
<name>A0ABS7FQF1_9ACTN</name>
<comment type="caution">
    <text evidence="1">The sequence shown here is derived from an EMBL/GenBank/DDBJ whole genome shotgun (WGS) entry which is preliminary data.</text>
</comment>
<accession>A0ABS7FQF1</accession>
<evidence type="ECO:0000313" key="2">
    <source>
        <dbReference type="Proteomes" id="UP000774570"/>
    </source>
</evidence>
<sequence length="67" mass="6808">MTGTLLNAADEIDVVVVSVTPFALLVETESGVPGLVRGGGATAGATVRVRVVEYDATAMRFSATLIA</sequence>
<dbReference type="Proteomes" id="UP000774570">
    <property type="component" value="Unassembled WGS sequence"/>
</dbReference>
<proteinExistence type="predicted"/>